<dbReference type="SUPFAM" id="SSF52540">
    <property type="entry name" value="P-loop containing nucleoside triphosphate hydrolases"/>
    <property type="match status" value="1"/>
</dbReference>
<dbReference type="PANTHER" id="PTHR42759:SF1">
    <property type="entry name" value="MAGNESIUM-CHELATASE SUBUNIT CHLD"/>
    <property type="match status" value="1"/>
</dbReference>
<proteinExistence type="predicted"/>
<reference evidence="2" key="1">
    <citation type="submission" date="2023-02" db="EMBL/GenBank/DDBJ databases">
        <title>Description of Herbaspirillum huttiense subsp. nephrolepsisexaltata and Herbaspirillum huttiense subsp. lycopersicon.</title>
        <authorList>
            <person name="Poudel M."/>
            <person name="Sharma A."/>
            <person name="Goss E."/>
            <person name="Tapia J.H."/>
            <person name="Harmon C.M."/>
            <person name="Jones J.B."/>
        </authorList>
    </citation>
    <scope>NUCLEOTIDE SEQUENCE</scope>
    <source>
        <strain evidence="2">NC40101</strain>
    </source>
</reference>
<protein>
    <submittedName>
        <fullName evidence="2">MoxR family ATPase</fullName>
    </submittedName>
</protein>
<dbReference type="Pfam" id="PF07728">
    <property type="entry name" value="AAA_5"/>
    <property type="match status" value="1"/>
</dbReference>
<dbReference type="PANTHER" id="PTHR42759">
    <property type="entry name" value="MOXR FAMILY PROTEIN"/>
    <property type="match status" value="1"/>
</dbReference>
<dbReference type="InterPro" id="IPR003593">
    <property type="entry name" value="AAA+_ATPase"/>
</dbReference>
<accession>A0AAE4G7V9</accession>
<evidence type="ECO:0000259" key="1">
    <source>
        <dbReference type="SMART" id="SM00382"/>
    </source>
</evidence>
<dbReference type="SMART" id="SM00382">
    <property type="entry name" value="AAA"/>
    <property type="match status" value="1"/>
</dbReference>
<dbReference type="InterPro" id="IPR050764">
    <property type="entry name" value="CbbQ/NirQ/NorQ/GpvN"/>
</dbReference>
<gene>
    <name evidence="2" type="ORF">RJN63_11230</name>
</gene>
<dbReference type="AlphaFoldDB" id="A0AAE4G7V9"/>
<sequence>MTTTQPTIAESAQPTVKSLGDTFKLDPSFFAGVQAQQEERAGINVLVYPPTQFTPSINADYKFTPEILRRVLVWLQSHAFAKKMRIPVKRNLYIYGPTGAGKTELVRQLCARLGRSLFQCQAKAGRDPVSELYGGWVLRGDPSISGSSPVMTWVDGPILQWARTPNACLLIDEGDQMDAEAFMSLNGILDGHPILVPQTGELVKISDGCVVAVTGNTNGSGSLGQSAGSASLYKGTKRLNIATMERFFVISVGYLPEEEEQSLLVGYGADSNIAIAMAKLASAVRSSFMGLSDGDGSGQLLPFTLTTRNLLNWFASFTMLQRLGMKSGDALTEGLRMCLLDFASVEDAQGVLKTLENIIG</sequence>
<dbReference type="InterPro" id="IPR027417">
    <property type="entry name" value="P-loop_NTPase"/>
</dbReference>
<dbReference type="RefSeq" id="WP_284076871.1">
    <property type="nucleotide sequence ID" value="NZ_JAVLSM010000007.1"/>
</dbReference>
<comment type="caution">
    <text evidence="2">The sequence shown here is derived from an EMBL/GenBank/DDBJ whole genome shotgun (WGS) entry which is preliminary data.</text>
</comment>
<feature type="domain" description="AAA+ ATPase" evidence="1">
    <location>
        <begin position="88"/>
        <end position="245"/>
    </location>
</feature>
<dbReference type="EMBL" id="JAVRAA010000005">
    <property type="protein sequence ID" value="MDT0337402.1"/>
    <property type="molecule type" value="Genomic_DNA"/>
</dbReference>
<dbReference type="Gene3D" id="3.40.50.300">
    <property type="entry name" value="P-loop containing nucleotide triphosphate hydrolases"/>
    <property type="match status" value="1"/>
</dbReference>
<dbReference type="GO" id="GO:0016887">
    <property type="term" value="F:ATP hydrolysis activity"/>
    <property type="evidence" value="ECO:0007669"/>
    <property type="project" value="InterPro"/>
</dbReference>
<dbReference type="InterPro" id="IPR011704">
    <property type="entry name" value="ATPase_dyneun-rel_AAA"/>
</dbReference>
<name>A0AAE4G7V9_9BURK</name>
<evidence type="ECO:0000313" key="2">
    <source>
        <dbReference type="EMBL" id="MDT0337402.1"/>
    </source>
</evidence>
<dbReference type="GO" id="GO:0005524">
    <property type="term" value="F:ATP binding"/>
    <property type="evidence" value="ECO:0007669"/>
    <property type="project" value="InterPro"/>
</dbReference>
<organism evidence="2">
    <name type="scientific">Herbaspirillum huttiense subsp. nephrolepidis</name>
    <dbReference type="NCBI Taxonomy" id="3075126"/>
    <lineage>
        <taxon>Bacteria</taxon>
        <taxon>Pseudomonadati</taxon>
        <taxon>Pseudomonadota</taxon>
        <taxon>Betaproteobacteria</taxon>
        <taxon>Burkholderiales</taxon>
        <taxon>Oxalobacteraceae</taxon>
        <taxon>Herbaspirillum</taxon>
    </lineage>
</organism>